<dbReference type="SUPFAM" id="SSF56672">
    <property type="entry name" value="DNA/RNA polymerases"/>
    <property type="match status" value="1"/>
</dbReference>
<feature type="region of interest" description="Disordered" evidence="4">
    <location>
        <begin position="158"/>
        <end position="202"/>
    </location>
</feature>
<protein>
    <recommendedName>
        <fullName evidence="10">Reverse transcriptase</fullName>
    </recommendedName>
</protein>
<dbReference type="InterPro" id="IPR002156">
    <property type="entry name" value="RNaseH_domain"/>
</dbReference>
<keyword evidence="2" id="KW-0496">Mitochondrion</keyword>
<dbReference type="InterPro" id="IPR000477">
    <property type="entry name" value="RT_dom"/>
</dbReference>
<comment type="subcellular location">
    <subcellularLocation>
        <location evidence="1">Mitochondrion</location>
    </subcellularLocation>
</comment>
<feature type="domain" description="CCHC-type" evidence="5">
    <location>
        <begin position="393"/>
        <end position="407"/>
    </location>
</feature>
<dbReference type="InterPro" id="IPR005135">
    <property type="entry name" value="Endo/exonuclease/phosphatase"/>
</dbReference>
<evidence type="ECO:0000313" key="9">
    <source>
        <dbReference type="Proteomes" id="UP000054481"/>
    </source>
</evidence>
<feature type="domain" description="RNase H type-1" evidence="7">
    <location>
        <begin position="1337"/>
        <end position="1468"/>
    </location>
</feature>
<dbReference type="Gene3D" id="3.60.10.10">
    <property type="entry name" value="Endonuclease/exonuclease/phosphatase"/>
    <property type="match status" value="1"/>
</dbReference>
<feature type="region of interest" description="Disordered" evidence="4">
    <location>
        <begin position="1916"/>
        <end position="2017"/>
    </location>
</feature>
<feature type="region of interest" description="Disordered" evidence="4">
    <location>
        <begin position="2603"/>
        <end position="2648"/>
    </location>
</feature>
<gene>
    <name evidence="8" type="ORF">HIM_03838</name>
</gene>
<dbReference type="Pfam" id="PF00078">
    <property type="entry name" value="RVT_1"/>
    <property type="match status" value="1"/>
</dbReference>
<evidence type="ECO:0000259" key="7">
    <source>
        <dbReference type="PROSITE" id="PS50879"/>
    </source>
</evidence>
<evidence type="ECO:0000259" key="6">
    <source>
        <dbReference type="PROSITE" id="PS50878"/>
    </source>
</evidence>
<dbReference type="SMART" id="SM01327">
    <property type="entry name" value="Zds_C"/>
    <property type="match status" value="1"/>
</dbReference>
<dbReference type="PROSITE" id="PS50878">
    <property type="entry name" value="RT_POL"/>
    <property type="match status" value="1"/>
</dbReference>
<dbReference type="InterPro" id="IPR036397">
    <property type="entry name" value="RNaseH_sf"/>
</dbReference>
<dbReference type="PROSITE" id="PS50879">
    <property type="entry name" value="RNASE_H_1"/>
    <property type="match status" value="1"/>
</dbReference>
<evidence type="ECO:0000256" key="1">
    <source>
        <dbReference type="ARBA" id="ARBA00004173"/>
    </source>
</evidence>
<feature type="compositionally biased region" description="Basic residues" evidence="4">
    <location>
        <begin position="2281"/>
        <end position="2290"/>
    </location>
</feature>
<feature type="compositionally biased region" description="Basic and acidic residues" evidence="4">
    <location>
        <begin position="2404"/>
        <end position="2419"/>
    </location>
</feature>
<name>A0A0F7ZM37_9HYPO</name>
<dbReference type="GO" id="GO:0004523">
    <property type="term" value="F:RNA-DNA hybrid ribonuclease activity"/>
    <property type="evidence" value="ECO:0007669"/>
    <property type="project" value="InterPro"/>
</dbReference>
<dbReference type="Pfam" id="PF00075">
    <property type="entry name" value="RNase_H"/>
    <property type="match status" value="1"/>
</dbReference>
<dbReference type="GO" id="GO:0008270">
    <property type="term" value="F:zinc ion binding"/>
    <property type="evidence" value="ECO:0007669"/>
    <property type="project" value="UniProtKB-KW"/>
</dbReference>
<evidence type="ECO:0000256" key="2">
    <source>
        <dbReference type="ARBA" id="ARBA00023128"/>
    </source>
</evidence>
<evidence type="ECO:0000256" key="3">
    <source>
        <dbReference type="PROSITE-ProRule" id="PRU00047"/>
    </source>
</evidence>
<feature type="compositionally biased region" description="Basic and acidic residues" evidence="4">
    <location>
        <begin position="2603"/>
        <end position="2621"/>
    </location>
</feature>
<dbReference type="CDD" id="cd09276">
    <property type="entry name" value="Rnase_HI_RT_non_LTR"/>
    <property type="match status" value="1"/>
</dbReference>
<feature type="compositionally biased region" description="Polar residues" evidence="4">
    <location>
        <begin position="34"/>
        <end position="49"/>
    </location>
</feature>
<dbReference type="PANTHER" id="PTHR33481">
    <property type="entry name" value="REVERSE TRANSCRIPTASE"/>
    <property type="match status" value="1"/>
</dbReference>
<feature type="compositionally biased region" description="Basic and acidic residues" evidence="4">
    <location>
        <begin position="1828"/>
        <end position="1844"/>
    </location>
</feature>
<dbReference type="InterPro" id="IPR013941">
    <property type="entry name" value="ZDS1_C"/>
</dbReference>
<dbReference type="GO" id="GO:0003676">
    <property type="term" value="F:nucleic acid binding"/>
    <property type="evidence" value="ECO:0007669"/>
    <property type="project" value="InterPro"/>
</dbReference>
<feature type="compositionally biased region" description="Polar residues" evidence="4">
    <location>
        <begin position="2356"/>
        <end position="2369"/>
    </location>
</feature>
<feature type="compositionally biased region" description="Polar residues" evidence="4">
    <location>
        <begin position="2460"/>
        <end position="2503"/>
    </location>
</feature>
<dbReference type="CDD" id="cd01650">
    <property type="entry name" value="RT_nLTR_like"/>
    <property type="match status" value="1"/>
</dbReference>
<dbReference type="OrthoDB" id="5589766at2759"/>
<reference evidence="8 9" key="1">
    <citation type="journal article" date="2014" name="Genome Biol. Evol.">
        <title>Comparative genomics and transcriptomics analyses reveal divergent lifestyle features of nematode endoparasitic fungus Hirsutella minnesotensis.</title>
        <authorList>
            <person name="Lai Y."/>
            <person name="Liu K."/>
            <person name="Zhang X."/>
            <person name="Zhang X."/>
            <person name="Li K."/>
            <person name="Wang N."/>
            <person name="Shu C."/>
            <person name="Wu Y."/>
            <person name="Wang C."/>
            <person name="Bushley K.E."/>
            <person name="Xiang M."/>
            <person name="Liu X."/>
        </authorList>
    </citation>
    <scope>NUCLEOTIDE SEQUENCE [LARGE SCALE GENOMIC DNA]</scope>
    <source>
        <strain evidence="8 9">3608</strain>
    </source>
</reference>
<feature type="compositionally biased region" description="Low complexity" evidence="4">
    <location>
        <begin position="472"/>
        <end position="488"/>
    </location>
</feature>
<dbReference type="InterPro" id="IPR036691">
    <property type="entry name" value="Endo/exonu/phosph_ase_sf"/>
</dbReference>
<keyword evidence="9" id="KW-1185">Reference proteome</keyword>
<dbReference type="InterPro" id="IPR001878">
    <property type="entry name" value="Znf_CCHC"/>
</dbReference>
<feature type="compositionally biased region" description="Polar residues" evidence="4">
    <location>
        <begin position="18"/>
        <end position="27"/>
    </location>
</feature>
<keyword evidence="3" id="KW-0863">Zinc-finger</keyword>
<evidence type="ECO:0008006" key="10">
    <source>
        <dbReference type="Google" id="ProtNLM"/>
    </source>
</evidence>
<feature type="region of interest" description="Disordered" evidence="4">
    <location>
        <begin position="457"/>
        <end position="519"/>
    </location>
</feature>
<feature type="region of interest" description="Disordered" evidence="4">
    <location>
        <begin position="2040"/>
        <end position="2094"/>
    </location>
</feature>
<dbReference type="Gene3D" id="3.30.420.10">
    <property type="entry name" value="Ribonuclease H-like superfamily/Ribonuclease H"/>
    <property type="match status" value="1"/>
</dbReference>
<feature type="compositionally biased region" description="Polar residues" evidence="4">
    <location>
        <begin position="2055"/>
        <end position="2064"/>
    </location>
</feature>
<dbReference type="EMBL" id="KQ030509">
    <property type="protein sequence ID" value="KJZ76961.1"/>
    <property type="molecule type" value="Genomic_DNA"/>
</dbReference>
<evidence type="ECO:0000313" key="8">
    <source>
        <dbReference type="EMBL" id="KJZ76961.1"/>
    </source>
</evidence>
<feature type="region of interest" description="Disordered" evidence="4">
    <location>
        <begin position="1778"/>
        <end position="1866"/>
    </location>
</feature>
<feature type="compositionally biased region" description="Polar residues" evidence="4">
    <location>
        <begin position="2378"/>
        <end position="2403"/>
    </location>
</feature>
<dbReference type="Pfam" id="PF08632">
    <property type="entry name" value="Zds_C"/>
    <property type="match status" value="1"/>
</dbReference>
<feature type="compositionally biased region" description="Polar residues" evidence="4">
    <location>
        <begin position="1857"/>
        <end position="1866"/>
    </location>
</feature>
<evidence type="ECO:0000256" key="4">
    <source>
        <dbReference type="SAM" id="MobiDB-lite"/>
    </source>
</evidence>
<feature type="compositionally biased region" description="Basic and acidic residues" evidence="4">
    <location>
        <begin position="2510"/>
        <end position="2525"/>
    </location>
</feature>
<dbReference type="InterPro" id="IPR012337">
    <property type="entry name" value="RNaseH-like_sf"/>
</dbReference>
<dbReference type="Proteomes" id="UP000054481">
    <property type="component" value="Unassembled WGS sequence"/>
</dbReference>
<feature type="compositionally biased region" description="Basic and acidic residues" evidence="4">
    <location>
        <begin position="2789"/>
        <end position="2800"/>
    </location>
</feature>
<accession>A0A0F7ZM37</accession>
<dbReference type="SUPFAM" id="SSF56219">
    <property type="entry name" value="DNase I-like"/>
    <property type="match status" value="1"/>
</dbReference>
<feature type="compositionally biased region" description="Basic and acidic residues" evidence="4">
    <location>
        <begin position="2632"/>
        <end position="2641"/>
    </location>
</feature>
<sequence length="2834" mass="314753">MAPASGSHAVPNAFRQGIRSSPTSATLISHPRPTYQTSAQQDDPSPTVQQLGRSTLLTETDDAVITEGAQLDEASSLRASTRAIEHAPVSITEAAEKIARDQTAAHQAKLAVLRALSEAFEQATKQFTSDAENSIAKQVATKFLNFWNQSLAEIEEPPKPTYSSVLASGRKPKGQLAATAPAPLQRNHQNPPRLQEQPPVTPPREDLRVFVRLDANAPARNHERYAIRTHIAARVGIDLRRIPAAFPVNTGWAVQASDTATRDLLVQRQADWAVELGAAAVEISQKWHSYAVSECPRRLTDLRGVEINYEEAVKEEIICQTGLKPIRIRPSRHDSGDMPTQTLIVSFLEPTQRPWRLFGASRLARYIDKPSIPSQCDKCWDFHARHSCDRMARCRRCGKTDHRSQECAAPEQCANCLGPHCADDPKCPARPKRVHGMVRRLTREERRLVRQAGAQLFAQQKRQTPEHNVPEQSRQSPDSSQSCSSESQAAGEDGSSGRSATEERAAPSPPCIVVATTPPHASDDIQFTPVVRKTLRIFQANVGKIPAAHDTALALADSERFDLVLLQEPWTGLKDGRCLTKTHPAYDTFSPVTGWDSRDTRPRVMTYVRRSSGLVADQKRPAATRDILWLTVNGVTVVNFYRQPDYDVALEILLRWNATDKCLVSGDFNAKHPSWQAGRQEHRGEDIAFWAIDNRLSLLNAVDVPTNARGSTIDLAFSNIPLADVVVEDHLATGSDHFTLSITLPGQDLAPLPLCRIRLNSDEELKRFVEPSATLERRTASDDIPDPWIPVNADRLIPFPDQVSFEEARDATLRTGNTSPGSDNITVRMLRAVWHAIGSLVHRLYQGCLTIGHHPKPFREAEVVMIAKLGRRDLSTPRAWRPISLLSCLGKGLERLIARRLAWASIHFGVLHPQQIGALPKRSAVDLVAALVHDIEEAFARKQVATLVTLDIQGAFDTVLCNRLVLRLREQGWPSNLARWVGSFMQDRSARIRYQDIVTDSSPLQCGLPQGSPVSPILFLLYTEPIYRLGNSKGRFGYADDTAILCVGDSLDETSAEASHHVRELLSWGAANGISFDPDKTEVIHFSRTKPKTAPPVLHGEIEKSPDRAMRWLGVWLDSTLSFKTHVEKWTAKAQAVAFHLRTLTNTKHGPLPSAVRRAVCACVIPVLLYAVEAWYPSSTSPRWTKPEKDGPSRIGHLVKKMSKALYTSLRAILPVWRTTPTNVLHREAGIPPVSLLLDARRMAFAARLKALDEAHPLVKRTLRPKAPVVNTMIKLKYQKQPQPFRTRLRRADELLPSCPRPALLQRGFAEEQTAPLQNATKDKAAKEFRDWLQALSPRTLVVYSDGSRSTEGHVGYGYAVHRNGSTILSGKGRLGPAEVFDAEAKGALEGLKAAVSFSETDRIFVCLDNLAAATCLRGTPSDSSQEVFLQFQAIAREHGAVEVHWIPGHADIPGNEEADALAKAGASLPEPADAPPTLAHLRKLARQQPKVAFKAWWQASAPEQYRDLDLPATTGCPPELALSRPLLHPLLAARTHHGDFADYHERLDHDDARLTCSCGRRKDPTHIFYCRKVAPWHRVRLAPSPAAAISRAIGKDFDNKRSSGRALAYCTEDLRRLFACLPACFGDAALTAYVTPVRAPSFIPIPILPLWMPVIRNRVKITLADLTTTLSRNPFHGPRGRVILTASSASRRTHFCVTALAPAEAPARRNLVSVCSHHASLILPTDSLALGGRKVLIPSHWKTGLRQVSDLAVAERATRKDMEADESHGRILHHEAKPRTGRTSLYREATTPQLGPNDRNQRQTMPRKLGPTIRQHRQTSFASLASEARRGPNKDDCPRHFRTSEPAATSKRRTPSLFSSNSFPTRRSAFDPLVETVRAPLIAAPRLASPRLLHATINLIFPGFNLQTQEVHALPSAADNPPSTPLRPRPGGAHTSMTSSRPRNEVSGSFSSRRGHASQLSISDPSHHVTEAIGTLYGDEDDSGSDGGRPLSFITGPSHSEHLQRSSSLPESHEHRDFLHQVDEAPERDQPFDLLTRQNELGSPRKHHNILIPSPSQRSSSPYDKQPASPPLSLRNVQADSTGSQFPLTNIDNPSDIAQELSNLQALRRLSMDVGSYIDPDMPLAGLSTMPTAAPSGDDDENDPSRLLWVPARVHPELAPTEFKTFLEKRVQSIRRRSGDPFLAFDSDQGSSLKRNKSMLSRQIDNTGGKGAIDYVDGAERLERQRSTGSQHNPEVSLEDLVKDPTKAVQRLAQESQGAARGNDDGNDDMPILPMAPGKGLRRSTRTTYRKGGSFRSGDQSSLSRRLAHRQSDGEPTDATSAPSTEGTAGSTARSQSEPIADIAIPARSLRRQGNLIQDPSSVFSSPEVQMEEATKSHSSLQNRPDQHSVNSSSIYANTSTKDFAHPHERSERQENENSRTFPRRSSSQNTKSHREHHVEVKDEGSSRPARRSGSSAAKQTVQPQYMPKSPNSLQNQQMSDPLVSPSSLTSGDASRTDNLTFIPTLAQPEKKSEKRSKKDRDDDSSTTSSRSGSAWKWLKGVADDRDKKKDEHKKAKARISGDKSQDNARLDVIQTSIDKTSAKGRESLVLDRDNVDTKLLEERKKESNRKSDSKRDKDGSIFSSIFGGSKRKEEKERVSKKSQHLQVPEDIPYKPLIPDVDYNWTRFPLLEERAIYRMAHIKLANPRRSLLSQVLLSNFMYSYLAIVQAMHPQMNVPTSPQQKRLEEEARRKRQEQEYLARLQTQGETDTEPSLDQYNFDYHRAAVQYAETGAEPQVDYVDDAQIYEDEHGDERHDGYGYESTEGYSRDMKDYSHRRDNEDEHRSQGRDDMW</sequence>
<feature type="domain" description="Reverse transcriptase" evidence="6">
    <location>
        <begin position="847"/>
        <end position="1117"/>
    </location>
</feature>
<feature type="region of interest" description="Disordered" evidence="4">
    <location>
        <begin position="2251"/>
        <end position="2569"/>
    </location>
</feature>
<dbReference type="GO" id="GO:0005739">
    <property type="term" value="C:mitochondrion"/>
    <property type="evidence" value="ECO:0007669"/>
    <property type="project" value="UniProtKB-SubCell"/>
</dbReference>
<feature type="compositionally biased region" description="Basic and acidic residues" evidence="4">
    <location>
        <begin position="2438"/>
        <end position="2447"/>
    </location>
</feature>
<feature type="compositionally biased region" description="Basic and acidic residues" evidence="4">
    <location>
        <begin position="2808"/>
        <end position="2834"/>
    </location>
</feature>
<dbReference type="PANTHER" id="PTHR33481:SF1">
    <property type="entry name" value="ENDONUCLEASE_EXONUCLEASE_PHOSPHATASE DOMAIN-CONTAINING PROTEIN-RELATED"/>
    <property type="match status" value="1"/>
</dbReference>
<dbReference type="InterPro" id="IPR043502">
    <property type="entry name" value="DNA/RNA_pol_sf"/>
</dbReference>
<organism evidence="8 9">
    <name type="scientific">Hirsutella minnesotensis 3608</name>
    <dbReference type="NCBI Taxonomy" id="1043627"/>
    <lineage>
        <taxon>Eukaryota</taxon>
        <taxon>Fungi</taxon>
        <taxon>Dikarya</taxon>
        <taxon>Ascomycota</taxon>
        <taxon>Pezizomycotina</taxon>
        <taxon>Sordariomycetes</taxon>
        <taxon>Hypocreomycetidae</taxon>
        <taxon>Hypocreales</taxon>
        <taxon>Ophiocordycipitaceae</taxon>
        <taxon>Hirsutella</taxon>
    </lineage>
</organism>
<proteinExistence type="predicted"/>
<feature type="compositionally biased region" description="Polar residues" evidence="4">
    <location>
        <begin position="1936"/>
        <end position="1965"/>
    </location>
</feature>
<feature type="region of interest" description="Disordered" evidence="4">
    <location>
        <begin position="1"/>
        <end position="49"/>
    </location>
</feature>
<keyword evidence="3" id="KW-0479">Metal-binding</keyword>
<dbReference type="PROSITE" id="PS50158">
    <property type="entry name" value="ZF_CCHC"/>
    <property type="match status" value="1"/>
</dbReference>
<keyword evidence="3" id="KW-0862">Zinc</keyword>
<dbReference type="SUPFAM" id="SSF53098">
    <property type="entry name" value="Ribonuclease H-like"/>
    <property type="match status" value="1"/>
</dbReference>
<feature type="compositionally biased region" description="Basic and acidic residues" evidence="4">
    <location>
        <begin position="2543"/>
        <end position="2569"/>
    </location>
</feature>
<feature type="compositionally biased region" description="Polar residues" evidence="4">
    <location>
        <begin position="2076"/>
        <end position="2094"/>
    </location>
</feature>
<feature type="compositionally biased region" description="Polar residues" evidence="4">
    <location>
        <begin position="2319"/>
        <end position="2339"/>
    </location>
</feature>
<evidence type="ECO:0000259" key="5">
    <source>
        <dbReference type="PROSITE" id="PS50158"/>
    </source>
</evidence>
<feature type="region of interest" description="Disordered" evidence="4">
    <location>
        <begin position="2784"/>
        <end position="2834"/>
    </location>
</feature>
<feature type="region of interest" description="Disordered" evidence="4">
    <location>
        <begin position="2717"/>
        <end position="2736"/>
    </location>
</feature>
<feature type="compositionally biased region" description="Basic and acidic residues" evidence="4">
    <location>
        <begin position="2725"/>
        <end position="2736"/>
    </location>
</feature>
<dbReference type="Pfam" id="PF14529">
    <property type="entry name" value="Exo_endo_phos_2"/>
    <property type="match status" value="1"/>
</dbReference>